<dbReference type="InterPro" id="IPR013785">
    <property type="entry name" value="Aldolase_TIM"/>
</dbReference>
<keyword evidence="3" id="KW-0949">S-adenosyl-L-methionine</keyword>
<organism evidence="8 9">
    <name type="scientific">Chryseobacterium soldanellicola</name>
    <dbReference type="NCBI Taxonomy" id="311333"/>
    <lineage>
        <taxon>Bacteria</taxon>
        <taxon>Pseudomonadati</taxon>
        <taxon>Bacteroidota</taxon>
        <taxon>Flavobacteriia</taxon>
        <taxon>Flavobacteriales</taxon>
        <taxon>Weeksellaceae</taxon>
        <taxon>Chryseobacterium group</taxon>
        <taxon>Chryseobacterium</taxon>
    </lineage>
</organism>
<keyword evidence="5" id="KW-0408">Iron</keyword>
<evidence type="ECO:0000256" key="1">
    <source>
        <dbReference type="ARBA" id="ARBA00001966"/>
    </source>
</evidence>
<dbReference type="GO" id="GO:0016491">
    <property type="term" value="F:oxidoreductase activity"/>
    <property type="evidence" value="ECO:0007669"/>
    <property type="project" value="InterPro"/>
</dbReference>
<evidence type="ECO:0000313" key="9">
    <source>
        <dbReference type="Proteomes" id="UP000199627"/>
    </source>
</evidence>
<dbReference type="InterPro" id="IPR058240">
    <property type="entry name" value="rSAM_sf"/>
</dbReference>
<evidence type="ECO:0000256" key="2">
    <source>
        <dbReference type="ARBA" id="ARBA00022485"/>
    </source>
</evidence>
<dbReference type="GO" id="GO:0046872">
    <property type="term" value="F:metal ion binding"/>
    <property type="evidence" value="ECO:0007669"/>
    <property type="project" value="UniProtKB-KW"/>
</dbReference>
<dbReference type="EMBL" id="FNKL01000001">
    <property type="protein sequence ID" value="SDQ04992.1"/>
    <property type="molecule type" value="Genomic_DNA"/>
</dbReference>
<dbReference type="Pfam" id="PF04055">
    <property type="entry name" value="Radical_SAM"/>
    <property type="match status" value="1"/>
</dbReference>
<dbReference type="CDD" id="cd01335">
    <property type="entry name" value="Radical_SAM"/>
    <property type="match status" value="1"/>
</dbReference>
<reference evidence="9" key="1">
    <citation type="submission" date="2016-10" db="EMBL/GenBank/DDBJ databases">
        <authorList>
            <person name="Varghese N."/>
            <person name="Submissions S."/>
        </authorList>
    </citation>
    <scope>NUCLEOTIDE SEQUENCE [LARGE SCALE GENOMIC DNA]</scope>
    <source>
        <strain evidence="9">DSM 17072</strain>
    </source>
</reference>
<name>A0A1H0XPY5_9FLAO</name>
<evidence type="ECO:0000313" key="8">
    <source>
        <dbReference type="EMBL" id="SDQ04992.1"/>
    </source>
</evidence>
<dbReference type="STRING" id="311333.SAMN05421664_0160"/>
<dbReference type="InterPro" id="IPR007197">
    <property type="entry name" value="rSAM"/>
</dbReference>
<gene>
    <name evidence="8" type="ORF">SAMN05421664_0160</name>
</gene>
<keyword evidence="4" id="KW-0479">Metal-binding</keyword>
<dbReference type="AlphaFoldDB" id="A0A1H0XPY5"/>
<evidence type="ECO:0000259" key="7">
    <source>
        <dbReference type="PROSITE" id="PS51918"/>
    </source>
</evidence>
<dbReference type="SUPFAM" id="SSF102114">
    <property type="entry name" value="Radical SAM enzymes"/>
    <property type="match status" value="1"/>
</dbReference>
<dbReference type="PROSITE" id="PS51918">
    <property type="entry name" value="RADICAL_SAM"/>
    <property type="match status" value="1"/>
</dbReference>
<dbReference type="InterPro" id="IPR023867">
    <property type="entry name" value="Sulphatase_maturase_rSAM"/>
</dbReference>
<protein>
    <recommendedName>
        <fullName evidence="7">Radical SAM core domain-containing protein</fullName>
    </recommendedName>
</protein>
<dbReference type="SFLD" id="SFLDG01072">
    <property type="entry name" value="dehydrogenase_like"/>
    <property type="match status" value="1"/>
</dbReference>
<evidence type="ECO:0000256" key="4">
    <source>
        <dbReference type="ARBA" id="ARBA00022723"/>
    </source>
</evidence>
<evidence type="ECO:0000256" key="3">
    <source>
        <dbReference type="ARBA" id="ARBA00022691"/>
    </source>
</evidence>
<dbReference type="OrthoDB" id="9808591at2"/>
<keyword evidence="9" id="KW-1185">Reference proteome</keyword>
<dbReference type="SFLD" id="SFLDG01067">
    <property type="entry name" value="SPASM/twitch_domain_containing"/>
    <property type="match status" value="1"/>
</dbReference>
<keyword evidence="2" id="KW-0004">4Fe-4S</keyword>
<proteinExistence type="predicted"/>
<sequence length="413" mass="47321">MVTSFVLKVASRCNLNCSYCYMYNLGDKTYLKQPKFMSVDTITVFAEKLYTYCKENKLNYLQIVFHGGEPLLLSKDFYRESIRIFTDIVKDVYFDFVIQTNGVGLNNEWYQLFNNLNIRVGISMDGPQKYHDEYRVFHNGKGSYNEVREAIQLGINNGLHGILSVVNLKISPRELYDEIKSLDVNSFNILLPDGHFDKLPDGLEKDKINTYQYTLYADWLIELFTIWKQDSNRPNIRFFKTLIQLIAGEDEGDQMLGRRLNGVAVLETNGNLEVADSIRACYEGITRNNINIHTNNIGDIFNDTLFQIYINSHEMVAEKCLNCPVYDICGGGFLGNRFSNDNGFDNPTIYCHDIIKLVTFLQNDLIDSLSEEACAEMGLTKVSYDEIVGELEMSSEIAIKETVKNKLKAYSLV</sequence>
<dbReference type="RefSeq" id="WP_089752715.1">
    <property type="nucleotide sequence ID" value="NZ_FNKL01000001.1"/>
</dbReference>
<dbReference type="GO" id="GO:0051539">
    <property type="term" value="F:4 iron, 4 sulfur cluster binding"/>
    <property type="evidence" value="ECO:0007669"/>
    <property type="project" value="UniProtKB-KW"/>
</dbReference>
<comment type="cofactor">
    <cofactor evidence="1">
        <name>[4Fe-4S] cluster</name>
        <dbReference type="ChEBI" id="CHEBI:49883"/>
    </cofactor>
</comment>
<feature type="domain" description="Radical SAM core" evidence="7">
    <location>
        <begin position="1"/>
        <end position="229"/>
    </location>
</feature>
<dbReference type="PANTHER" id="PTHR43273">
    <property type="entry name" value="ANAEROBIC SULFATASE-MATURATING ENZYME HOMOLOG ASLB-RELATED"/>
    <property type="match status" value="1"/>
</dbReference>
<accession>A0A1H0XPY5</accession>
<evidence type="ECO:0000256" key="5">
    <source>
        <dbReference type="ARBA" id="ARBA00023004"/>
    </source>
</evidence>
<dbReference type="Gene3D" id="3.20.20.70">
    <property type="entry name" value="Aldolase class I"/>
    <property type="match status" value="1"/>
</dbReference>
<dbReference type="PROSITE" id="PS01305">
    <property type="entry name" value="MOAA_NIFB_PQQE"/>
    <property type="match status" value="1"/>
</dbReference>
<dbReference type="Proteomes" id="UP000199627">
    <property type="component" value="Unassembled WGS sequence"/>
</dbReference>
<keyword evidence="6" id="KW-0411">Iron-sulfur</keyword>
<evidence type="ECO:0000256" key="6">
    <source>
        <dbReference type="ARBA" id="ARBA00023014"/>
    </source>
</evidence>
<dbReference type="SFLD" id="SFLDG01386">
    <property type="entry name" value="main_SPASM_domain-containing"/>
    <property type="match status" value="1"/>
</dbReference>
<dbReference type="SFLD" id="SFLDS00029">
    <property type="entry name" value="Radical_SAM"/>
    <property type="match status" value="1"/>
</dbReference>
<dbReference type="InterPro" id="IPR000385">
    <property type="entry name" value="MoaA_NifB_PqqE_Fe-S-bd_CS"/>
</dbReference>
<dbReference type="PANTHER" id="PTHR43273:SF8">
    <property type="entry name" value="RADICAL SAM DOMAIN PROTEIN"/>
    <property type="match status" value="1"/>
</dbReference>